<gene>
    <name evidence="2" type="ORF">GJ654_10390</name>
</gene>
<evidence type="ECO:0000313" key="3">
    <source>
        <dbReference type="Proteomes" id="UP000439113"/>
    </source>
</evidence>
<sequence length="160" mass="17164">MSGDKDDVSHAIRAGEAGFAKKLDEQFGHATGRGKPGEHGKPWTFDTDGAVLPAVEGYEPLRRALQAAFEQSAYGKGNERHANGKPFDEQPIMEIVRLFGQAGIVGHAYQIIKKAQEAGNMALRGKTDAARAEFLGVIVYAAAAWNYLGSDAFCVPEASE</sequence>
<proteinExistence type="predicted"/>
<comment type="caution">
    <text evidence="2">The sequence shown here is derived from an EMBL/GenBank/DDBJ whole genome shotgun (WGS) entry which is preliminary data.</text>
</comment>
<dbReference type="EMBL" id="WNKS01000007">
    <property type="protein sequence ID" value="MTV31402.1"/>
    <property type="molecule type" value="Genomic_DNA"/>
</dbReference>
<feature type="region of interest" description="Disordered" evidence="1">
    <location>
        <begin position="19"/>
        <end position="43"/>
    </location>
</feature>
<organism evidence="2 3">
    <name type="scientific">Rhodoblastus acidophilus</name>
    <name type="common">Rhodopseudomonas acidophila</name>
    <dbReference type="NCBI Taxonomy" id="1074"/>
    <lineage>
        <taxon>Bacteria</taxon>
        <taxon>Pseudomonadati</taxon>
        <taxon>Pseudomonadota</taxon>
        <taxon>Alphaproteobacteria</taxon>
        <taxon>Hyphomicrobiales</taxon>
        <taxon>Rhodoblastaceae</taxon>
        <taxon>Rhodoblastus</taxon>
    </lineage>
</organism>
<evidence type="ECO:0000313" key="2">
    <source>
        <dbReference type="EMBL" id="MTV31402.1"/>
    </source>
</evidence>
<protein>
    <submittedName>
        <fullName evidence="2">Uncharacterized protein</fullName>
    </submittedName>
</protein>
<reference evidence="2 3" key="1">
    <citation type="submission" date="2019-11" db="EMBL/GenBank/DDBJ databases">
        <title>Whole-genome sequence of a Rhodoblastus acidophilus DSM 142.</title>
        <authorList>
            <person name="Kyndt J.A."/>
            <person name="Meyer T.E."/>
        </authorList>
    </citation>
    <scope>NUCLEOTIDE SEQUENCE [LARGE SCALE GENOMIC DNA]</scope>
    <source>
        <strain evidence="2 3">DSM 142</strain>
    </source>
</reference>
<accession>A0A6N8DLD1</accession>
<dbReference type="RefSeq" id="WP_155446087.1">
    <property type="nucleotide sequence ID" value="NZ_JAOQNR010000010.1"/>
</dbReference>
<evidence type="ECO:0000256" key="1">
    <source>
        <dbReference type="SAM" id="MobiDB-lite"/>
    </source>
</evidence>
<dbReference type="OrthoDB" id="8410940at2"/>
<name>A0A6N8DLD1_RHOAC</name>
<dbReference type="AlphaFoldDB" id="A0A6N8DLD1"/>
<dbReference type="Proteomes" id="UP000439113">
    <property type="component" value="Unassembled WGS sequence"/>
</dbReference>